<gene>
    <name evidence="1" type="ORF">LC087_00710</name>
</gene>
<reference evidence="1 2" key="1">
    <citation type="submission" date="2023-06" db="EMBL/GenBank/DDBJ databases">
        <title>Five Gram-positive bacteria isolated from mangrove sediments in Shenzhen, Guangdong, China.</title>
        <authorList>
            <person name="Yu S."/>
            <person name="Zheng W."/>
            <person name="Huang Y."/>
        </authorList>
    </citation>
    <scope>NUCLEOTIDE SEQUENCE [LARGE SCALE GENOMIC DNA]</scope>
    <source>
        <strain evidence="1 2">SaN35-3</strain>
    </source>
</reference>
<dbReference type="EMBL" id="CP129013">
    <property type="protein sequence ID" value="WLR42800.1"/>
    <property type="molecule type" value="Genomic_DNA"/>
</dbReference>
<protein>
    <recommendedName>
        <fullName evidence="3">HTH merR-type domain-containing protein</fullName>
    </recommendedName>
</protein>
<name>A0ABY9JYY0_9BACI</name>
<proteinExistence type="predicted"/>
<accession>A0ABY9JYY0</accession>
<dbReference type="Proteomes" id="UP001197974">
    <property type="component" value="Chromosome"/>
</dbReference>
<dbReference type="Gene3D" id="1.10.1660.10">
    <property type="match status" value="1"/>
</dbReference>
<sequence>MKMSEKPLSSKEASITLEIGESTLRKWCLAIEEKGYRFSRTEQGKRMFYSSDMELLNTFKKLVKVQNMSYNNAAYMLFSKDEKEILSKNGYMHRTDDEFVRKVINHIERQEKFNQELLNKLSKMSNKD</sequence>
<keyword evidence="2" id="KW-1185">Reference proteome</keyword>
<evidence type="ECO:0000313" key="1">
    <source>
        <dbReference type="EMBL" id="WLR42800.1"/>
    </source>
</evidence>
<organism evidence="1 2">
    <name type="scientific">Bacillus carboniphilus</name>
    <dbReference type="NCBI Taxonomy" id="86663"/>
    <lineage>
        <taxon>Bacteria</taxon>
        <taxon>Bacillati</taxon>
        <taxon>Bacillota</taxon>
        <taxon>Bacilli</taxon>
        <taxon>Bacillales</taxon>
        <taxon>Bacillaceae</taxon>
        <taxon>Bacillus</taxon>
    </lineage>
</organism>
<dbReference type="RefSeq" id="WP_306019807.1">
    <property type="nucleotide sequence ID" value="NZ_CP129013.1"/>
</dbReference>
<evidence type="ECO:0008006" key="3">
    <source>
        <dbReference type="Google" id="ProtNLM"/>
    </source>
</evidence>
<evidence type="ECO:0000313" key="2">
    <source>
        <dbReference type="Proteomes" id="UP001197974"/>
    </source>
</evidence>